<evidence type="ECO:0000313" key="2">
    <source>
        <dbReference type="Proteomes" id="UP000621500"/>
    </source>
</evidence>
<organism evidence="1 2">
    <name type="scientific">Plantactinospora mayteni</name>
    <dbReference type="NCBI Taxonomy" id="566021"/>
    <lineage>
        <taxon>Bacteria</taxon>
        <taxon>Bacillati</taxon>
        <taxon>Actinomycetota</taxon>
        <taxon>Actinomycetes</taxon>
        <taxon>Micromonosporales</taxon>
        <taxon>Micromonosporaceae</taxon>
        <taxon>Plantactinospora</taxon>
    </lineage>
</organism>
<sequence length="96" mass="10302">MGTVPPRGVHRQPTGDAVTDTIFTNVSISGAQRSGDHFDAKSGFGIWANELPEPGQGPAVREGLRGAIRGVVEIYAAHRDVRHVIRYITTGARRPA</sequence>
<dbReference type="RefSeq" id="WP_203856253.1">
    <property type="nucleotide sequence ID" value="NZ_BONX01000007.1"/>
</dbReference>
<keyword evidence="2" id="KW-1185">Reference proteome</keyword>
<dbReference type="Proteomes" id="UP000621500">
    <property type="component" value="Unassembled WGS sequence"/>
</dbReference>
<gene>
    <name evidence="1" type="ORF">Pma05_11750</name>
</gene>
<proteinExistence type="predicted"/>
<protein>
    <submittedName>
        <fullName evidence="1">Uncharacterized protein</fullName>
    </submittedName>
</protein>
<reference evidence="1 2" key="1">
    <citation type="submission" date="2021-01" db="EMBL/GenBank/DDBJ databases">
        <title>Whole genome shotgun sequence of Plantactinospora mayteni NBRC 109088.</title>
        <authorList>
            <person name="Komaki H."/>
            <person name="Tamura T."/>
        </authorList>
    </citation>
    <scope>NUCLEOTIDE SEQUENCE [LARGE SCALE GENOMIC DNA]</scope>
    <source>
        <strain evidence="1 2">NBRC 109088</strain>
    </source>
</reference>
<evidence type="ECO:0000313" key="1">
    <source>
        <dbReference type="EMBL" id="GIG94602.1"/>
    </source>
</evidence>
<dbReference type="EMBL" id="BONX01000007">
    <property type="protein sequence ID" value="GIG94602.1"/>
    <property type="molecule type" value="Genomic_DNA"/>
</dbReference>
<name>A0ABQ4EIN1_9ACTN</name>
<comment type="caution">
    <text evidence="1">The sequence shown here is derived from an EMBL/GenBank/DDBJ whole genome shotgun (WGS) entry which is preliminary data.</text>
</comment>
<accession>A0ABQ4EIN1</accession>